<dbReference type="GO" id="GO:0003993">
    <property type="term" value="F:acid phosphatase activity"/>
    <property type="evidence" value="ECO:0007669"/>
    <property type="project" value="InterPro"/>
</dbReference>
<keyword evidence="1 2" id="KW-0732">Signal</keyword>
<evidence type="ECO:0000259" key="3">
    <source>
        <dbReference type="Pfam" id="PF00149"/>
    </source>
</evidence>
<dbReference type="Pfam" id="PF16656">
    <property type="entry name" value="Pur_ac_phosph_N"/>
    <property type="match status" value="1"/>
</dbReference>
<dbReference type="InterPro" id="IPR004843">
    <property type="entry name" value="Calcineurin-like_PHP"/>
</dbReference>
<dbReference type="InterPro" id="IPR029052">
    <property type="entry name" value="Metallo-depent_PP-like"/>
</dbReference>
<evidence type="ECO:0000259" key="4">
    <source>
        <dbReference type="Pfam" id="PF16656"/>
    </source>
</evidence>
<keyword evidence="6" id="KW-1185">Reference proteome</keyword>
<dbReference type="Pfam" id="PF00149">
    <property type="entry name" value="Metallophos"/>
    <property type="match status" value="1"/>
</dbReference>
<dbReference type="SUPFAM" id="SSF56300">
    <property type="entry name" value="Metallo-dependent phosphatases"/>
    <property type="match status" value="1"/>
</dbReference>
<name>A0A917HKJ9_9SPHI</name>
<organism evidence="5 6">
    <name type="scientific">Parapedobacter pyrenivorans</name>
    <dbReference type="NCBI Taxonomy" id="1305674"/>
    <lineage>
        <taxon>Bacteria</taxon>
        <taxon>Pseudomonadati</taxon>
        <taxon>Bacteroidota</taxon>
        <taxon>Sphingobacteriia</taxon>
        <taxon>Sphingobacteriales</taxon>
        <taxon>Sphingobacteriaceae</taxon>
        <taxon>Parapedobacter</taxon>
    </lineage>
</organism>
<dbReference type="InterPro" id="IPR008963">
    <property type="entry name" value="Purple_acid_Pase-like_N"/>
</dbReference>
<proteinExistence type="predicted"/>
<reference evidence="5" key="2">
    <citation type="submission" date="2020-09" db="EMBL/GenBank/DDBJ databases">
        <authorList>
            <person name="Sun Q."/>
            <person name="Zhou Y."/>
        </authorList>
    </citation>
    <scope>NUCLEOTIDE SEQUENCE</scope>
    <source>
        <strain evidence="5">CGMCC 1.12195</strain>
    </source>
</reference>
<comment type="caution">
    <text evidence="5">The sequence shown here is derived from an EMBL/GenBank/DDBJ whole genome shotgun (WGS) entry which is preliminary data.</text>
</comment>
<evidence type="ECO:0000313" key="5">
    <source>
        <dbReference type="EMBL" id="GGG82160.1"/>
    </source>
</evidence>
<dbReference type="SUPFAM" id="SSF49363">
    <property type="entry name" value="Purple acid phosphatase, N-terminal domain"/>
    <property type="match status" value="1"/>
</dbReference>
<dbReference type="AlphaFoldDB" id="A0A917HKJ9"/>
<evidence type="ECO:0000256" key="1">
    <source>
        <dbReference type="ARBA" id="ARBA00022729"/>
    </source>
</evidence>
<feature type="signal peptide" evidence="2">
    <location>
        <begin position="1"/>
        <end position="27"/>
    </location>
</feature>
<dbReference type="Proteomes" id="UP000660862">
    <property type="component" value="Unassembled WGS sequence"/>
</dbReference>
<dbReference type="Gene3D" id="2.60.40.380">
    <property type="entry name" value="Purple acid phosphatase-like, N-terminal"/>
    <property type="match status" value="1"/>
</dbReference>
<feature type="domain" description="Purple acid phosphatase N-terminal" evidence="4">
    <location>
        <begin position="36"/>
        <end position="133"/>
    </location>
</feature>
<sequence length="409" mass="46861">MNYTMNLIFRAGILACLLLFNVAVLCAQEFQPSGYPDRVTLTWSADPATTQTVTWRTDATVNRAKAQFKKEDASPDMEHGIEEFPATTRSLATKEGREDRYHHATFKGLQPATVYIYRVGDGEHWSEWYQFRTADAADGNSTFSFVYLGDGQNDLKSRWSRTVRQAFRQQSDARFIIHAGDLINRSNTDSEWGEWHYGTSFIHGMIPAVPTPGNHEYFRDDNEQLTLDPHWAAQFTLPTNGPDGMQESVYYLDYQNVRIISLNSQLIMLDEAARSAQLQWLEAVLKDNAQRWTIVTMHHPVYSTSKRRDNAVLRELFKPLFDRYGVDLVLQGHDHTYARGKGPDAQPNSPVYVLSVAGPKMYESDSDRWMDVSITDIQLYQTIQVSNETLEYKSYKVSGELFDSFELTK</sequence>
<dbReference type="Gene3D" id="3.60.21.10">
    <property type="match status" value="1"/>
</dbReference>
<feature type="chain" id="PRO_5037942384" evidence="2">
    <location>
        <begin position="28"/>
        <end position="409"/>
    </location>
</feature>
<dbReference type="PANTHER" id="PTHR45867:SF3">
    <property type="entry name" value="ACID PHOSPHATASE TYPE 7"/>
    <property type="match status" value="1"/>
</dbReference>
<protein>
    <submittedName>
        <fullName evidence="5">Phosphoesterase</fullName>
    </submittedName>
</protein>
<feature type="domain" description="Calcineurin-like phosphoesterase" evidence="3">
    <location>
        <begin position="162"/>
        <end position="337"/>
    </location>
</feature>
<dbReference type="EMBL" id="BMER01000001">
    <property type="protein sequence ID" value="GGG82160.1"/>
    <property type="molecule type" value="Genomic_DNA"/>
</dbReference>
<evidence type="ECO:0000256" key="2">
    <source>
        <dbReference type="SAM" id="SignalP"/>
    </source>
</evidence>
<reference evidence="5" key="1">
    <citation type="journal article" date="2014" name="Int. J. Syst. Evol. Microbiol.">
        <title>Complete genome sequence of Corynebacterium casei LMG S-19264T (=DSM 44701T), isolated from a smear-ripened cheese.</title>
        <authorList>
            <consortium name="US DOE Joint Genome Institute (JGI-PGF)"/>
            <person name="Walter F."/>
            <person name="Albersmeier A."/>
            <person name="Kalinowski J."/>
            <person name="Ruckert C."/>
        </authorList>
    </citation>
    <scope>NUCLEOTIDE SEQUENCE</scope>
    <source>
        <strain evidence="5">CGMCC 1.12195</strain>
    </source>
</reference>
<evidence type="ECO:0000313" key="6">
    <source>
        <dbReference type="Proteomes" id="UP000660862"/>
    </source>
</evidence>
<dbReference type="InterPro" id="IPR015914">
    <property type="entry name" value="PAPs_N"/>
</dbReference>
<gene>
    <name evidence="5" type="ORF">GCM10007415_13700</name>
</gene>
<dbReference type="PANTHER" id="PTHR45867">
    <property type="entry name" value="PURPLE ACID PHOSPHATASE"/>
    <property type="match status" value="1"/>
</dbReference>
<dbReference type="GO" id="GO:0046872">
    <property type="term" value="F:metal ion binding"/>
    <property type="evidence" value="ECO:0007669"/>
    <property type="project" value="InterPro"/>
</dbReference>
<accession>A0A917HKJ9</accession>